<dbReference type="InterPro" id="IPR027475">
    <property type="entry name" value="Asparaginase/glutaminase_AS2"/>
</dbReference>
<dbReference type="InterPro" id="IPR037152">
    <property type="entry name" value="L-asparaginase_N_sf"/>
</dbReference>
<dbReference type="GO" id="GO:0009066">
    <property type="term" value="P:aspartate family amino acid metabolic process"/>
    <property type="evidence" value="ECO:0007669"/>
    <property type="project" value="UniProtKB-ARBA"/>
</dbReference>
<dbReference type="PROSITE" id="PS00917">
    <property type="entry name" value="ASN_GLN_ASE_2"/>
    <property type="match status" value="1"/>
</dbReference>
<dbReference type="PANTHER" id="PTHR11707">
    <property type="entry name" value="L-ASPARAGINASE"/>
    <property type="match status" value="1"/>
</dbReference>
<evidence type="ECO:0000256" key="2">
    <source>
        <dbReference type="ARBA" id="ARBA00022801"/>
    </source>
</evidence>
<name>A0A1G9KM99_9GAMM</name>
<protein>
    <recommendedName>
        <fullName evidence="1">asparaginase</fullName>
        <ecNumber evidence="1">3.5.1.1</ecNumber>
    </recommendedName>
</protein>
<dbReference type="CDD" id="cd08963">
    <property type="entry name" value="L-asparaginase_I"/>
    <property type="match status" value="1"/>
</dbReference>
<feature type="active site" evidence="5">
    <location>
        <position position="89"/>
    </location>
</feature>
<dbReference type="STRING" id="48727.SAMN05192555_1054"/>
<dbReference type="Pfam" id="PF00710">
    <property type="entry name" value="Asparaginase"/>
    <property type="match status" value="1"/>
</dbReference>
<dbReference type="SFLD" id="SFLDS00057">
    <property type="entry name" value="Glutaminase/Asparaginase"/>
    <property type="match status" value="1"/>
</dbReference>
<dbReference type="Pfam" id="PF17763">
    <property type="entry name" value="Asparaginase_C"/>
    <property type="match status" value="1"/>
</dbReference>
<feature type="active site" description="O-isoaspartyl threonine intermediate" evidence="3">
    <location>
        <position position="12"/>
    </location>
</feature>
<evidence type="ECO:0000256" key="3">
    <source>
        <dbReference type="PIRSR" id="PIRSR001220-1"/>
    </source>
</evidence>
<dbReference type="InterPro" id="IPR006034">
    <property type="entry name" value="Asparaginase/glutaminase-like"/>
</dbReference>
<evidence type="ECO:0000259" key="7">
    <source>
        <dbReference type="Pfam" id="PF17763"/>
    </source>
</evidence>
<reference evidence="9" key="1">
    <citation type="submission" date="2016-10" db="EMBL/GenBank/DDBJ databases">
        <authorList>
            <person name="Varghese N."/>
            <person name="Submissions S."/>
        </authorList>
    </citation>
    <scope>NUCLEOTIDE SEQUENCE [LARGE SCALE GENOMIC DNA]</scope>
    <source>
        <strain evidence="9">AAP</strain>
    </source>
</reference>
<keyword evidence="2" id="KW-0378">Hydrolase</keyword>
<evidence type="ECO:0000256" key="4">
    <source>
        <dbReference type="PIRSR" id="PIRSR001220-2"/>
    </source>
</evidence>
<feature type="binding site" evidence="4">
    <location>
        <begin position="89"/>
        <end position="90"/>
    </location>
    <ligand>
        <name>substrate</name>
    </ligand>
</feature>
<dbReference type="GO" id="GO:0004067">
    <property type="term" value="F:asparaginase activity"/>
    <property type="evidence" value="ECO:0007669"/>
    <property type="project" value="UniProtKB-UniRule"/>
</dbReference>
<dbReference type="FunFam" id="3.40.50.40:FF:000001">
    <property type="entry name" value="L-asparaginase 1"/>
    <property type="match status" value="1"/>
</dbReference>
<evidence type="ECO:0000256" key="5">
    <source>
        <dbReference type="PROSITE-ProRule" id="PRU10100"/>
    </source>
</evidence>
<dbReference type="InterPro" id="IPR027474">
    <property type="entry name" value="L-asparaginase_N"/>
</dbReference>
<dbReference type="Gene3D" id="3.40.50.1170">
    <property type="entry name" value="L-asparaginase, N-terminal domain"/>
    <property type="match status" value="1"/>
</dbReference>
<dbReference type="Proteomes" id="UP000199107">
    <property type="component" value="Unassembled WGS sequence"/>
</dbReference>
<dbReference type="EC" id="3.5.1.1" evidence="1"/>
<dbReference type="PRINTS" id="PR00139">
    <property type="entry name" value="ASNGLNASE"/>
</dbReference>
<evidence type="ECO:0000256" key="1">
    <source>
        <dbReference type="ARBA" id="ARBA00012920"/>
    </source>
</evidence>
<accession>A0A1G9KM99</accession>
<feature type="domain" description="Asparaginase/glutaminase C-terminal" evidence="7">
    <location>
        <begin position="210"/>
        <end position="326"/>
    </location>
</feature>
<dbReference type="OrthoDB" id="9788068at2"/>
<organism evidence="8 9">
    <name type="scientific">Franzmannia pantelleriensis</name>
    <dbReference type="NCBI Taxonomy" id="48727"/>
    <lineage>
        <taxon>Bacteria</taxon>
        <taxon>Pseudomonadati</taxon>
        <taxon>Pseudomonadota</taxon>
        <taxon>Gammaproteobacteria</taxon>
        <taxon>Oceanospirillales</taxon>
        <taxon>Halomonadaceae</taxon>
        <taxon>Franzmannia</taxon>
    </lineage>
</organism>
<dbReference type="EMBL" id="FNGH01000005">
    <property type="protein sequence ID" value="SDL50657.1"/>
    <property type="molecule type" value="Genomic_DNA"/>
</dbReference>
<dbReference type="RefSeq" id="WP_089657858.1">
    <property type="nucleotide sequence ID" value="NZ_FNGH01000005.1"/>
</dbReference>
<evidence type="ECO:0000313" key="8">
    <source>
        <dbReference type="EMBL" id="SDL50657.1"/>
    </source>
</evidence>
<dbReference type="PIRSF" id="PIRSF001220">
    <property type="entry name" value="L-ASNase_gatD"/>
    <property type="match status" value="1"/>
</dbReference>
<feature type="domain" description="L-asparaginase N-terminal" evidence="6">
    <location>
        <begin position="3"/>
        <end position="190"/>
    </location>
</feature>
<keyword evidence="9" id="KW-1185">Reference proteome</keyword>
<evidence type="ECO:0000313" key="9">
    <source>
        <dbReference type="Proteomes" id="UP000199107"/>
    </source>
</evidence>
<dbReference type="InterPro" id="IPR027473">
    <property type="entry name" value="L-asparaginase_C"/>
</dbReference>
<sequence length="340" mass="36193">MPRLLILYTGGTLGMQASPAGYVPSADFDERLGAVLASYPAGTLPDYTLHRLQPLIDSADLSQECWQRMVSVLAAAWERYDGFVILHGTDTMAHTASALSFLLGALDKPVVLTGSQIPLGEPRSDALNNIILAMQAATHPAAPREVCLAFHDRLLRGNRARKCRTQGLDAFDSPNAPWLGEAGIELHVSAHDPLPSGTPELVVPAFDAGRVGVLHCHPGLSPRQVARQLDDEQLQGLVLMTYGVGNPPGLDGQLLDCLQRAADRGLVVFNVTQCGQGTVQQATYATGKRLHDAGVVSGQDITPEAAITKLQVLLARGQSGQALRDALGLPLRGEMRGPES</sequence>
<dbReference type="SUPFAM" id="SSF53774">
    <property type="entry name" value="Glutaminase/Asparaginase"/>
    <property type="match status" value="1"/>
</dbReference>
<proteinExistence type="predicted"/>
<gene>
    <name evidence="8" type="ORF">SAMN05192555_1054</name>
</gene>
<feature type="binding site" evidence="4">
    <location>
        <position position="58"/>
    </location>
    <ligand>
        <name>substrate</name>
    </ligand>
</feature>
<dbReference type="PIRSF" id="PIRSF500176">
    <property type="entry name" value="L_ASNase"/>
    <property type="match status" value="1"/>
</dbReference>
<dbReference type="PANTHER" id="PTHR11707:SF28">
    <property type="entry name" value="60 KDA LYSOPHOSPHOLIPASE"/>
    <property type="match status" value="1"/>
</dbReference>
<dbReference type="InterPro" id="IPR036152">
    <property type="entry name" value="Asp/glu_Ase-like_sf"/>
</dbReference>
<dbReference type="InterPro" id="IPR040919">
    <property type="entry name" value="Asparaginase_C"/>
</dbReference>
<dbReference type="InterPro" id="IPR041725">
    <property type="entry name" value="L-asparaginase_I"/>
</dbReference>
<dbReference type="Gene3D" id="3.40.50.40">
    <property type="match status" value="1"/>
</dbReference>
<dbReference type="AlphaFoldDB" id="A0A1G9KM99"/>
<dbReference type="SMART" id="SM00870">
    <property type="entry name" value="Asparaginase"/>
    <property type="match status" value="1"/>
</dbReference>
<dbReference type="PROSITE" id="PS51732">
    <property type="entry name" value="ASN_GLN_ASE_3"/>
    <property type="match status" value="1"/>
</dbReference>
<evidence type="ECO:0000259" key="6">
    <source>
        <dbReference type="Pfam" id="PF00710"/>
    </source>
</evidence>